<proteinExistence type="predicted"/>
<dbReference type="OrthoDB" id="9793039at2"/>
<dbReference type="Pfam" id="PF00903">
    <property type="entry name" value="Glyoxalase"/>
    <property type="match status" value="1"/>
</dbReference>
<feature type="domain" description="VOC" evidence="1">
    <location>
        <begin position="1"/>
        <end position="129"/>
    </location>
</feature>
<organism evidence="2 3">
    <name type="scientific">Trichloromonas acetexigens</name>
    <dbReference type="NCBI Taxonomy" id="38815"/>
    <lineage>
        <taxon>Bacteria</taxon>
        <taxon>Pseudomonadati</taxon>
        <taxon>Thermodesulfobacteriota</taxon>
        <taxon>Desulfuromonadia</taxon>
        <taxon>Desulfuromonadales</taxon>
        <taxon>Trichloromonadaceae</taxon>
        <taxon>Trichloromonas</taxon>
    </lineage>
</organism>
<dbReference type="InterPro" id="IPR037523">
    <property type="entry name" value="VOC_core"/>
</dbReference>
<dbReference type="Proteomes" id="UP000317155">
    <property type="component" value="Unassembled WGS sequence"/>
</dbReference>
<name>A0A550JGB3_9BACT</name>
<gene>
    <name evidence="2" type="ORF">FL622_06635</name>
</gene>
<dbReference type="EMBL" id="VJVV01000004">
    <property type="protein sequence ID" value="TRO82250.1"/>
    <property type="molecule type" value="Genomic_DNA"/>
</dbReference>
<evidence type="ECO:0000313" key="3">
    <source>
        <dbReference type="Proteomes" id="UP000317155"/>
    </source>
</evidence>
<dbReference type="Gene3D" id="3.10.180.10">
    <property type="entry name" value="2,3-Dihydroxybiphenyl 1,2-Dioxygenase, domain 1"/>
    <property type="match status" value="1"/>
</dbReference>
<dbReference type="PROSITE" id="PS51819">
    <property type="entry name" value="VOC"/>
    <property type="match status" value="1"/>
</dbReference>
<reference evidence="2 3" key="1">
    <citation type="submission" date="2019-07" db="EMBL/GenBank/DDBJ databases">
        <title>Insights of Desulfuromonas acetexigens electromicrobiology.</title>
        <authorList>
            <person name="Katuri K."/>
            <person name="Sapireddy V."/>
            <person name="Shaw D.R."/>
            <person name="Saikaly P."/>
        </authorList>
    </citation>
    <scope>NUCLEOTIDE SEQUENCE [LARGE SCALE GENOMIC DNA]</scope>
    <source>
        <strain evidence="2 3">2873</strain>
    </source>
</reference>
<dbReference type="InterPro" id="IPR029068">
    <property type="entry name" value="Glyas_Bleomycin-R_OHBP_Dase"/>
</dbReference>
<accession>A0A550JGB3</accession>
<dbReference type="RefSeq" id="WP_092057272.1">
    <property type="nucleotide sequence ID" value="NZ_FOJJ01000034.1"/>
</dbReference>
<protein>
    <recommendedName>
        <fullName evidence="1">VOC domain-containing protein</fullName>
    </recommendedName>
</protein>
<dbReference type="InterPro" id="IPR004360">
    <property type="entry name" value="Glyas_Fos-R_dOase_dom"/>
</dbReference>
<keyword evidence="3" id="KW-1185">Reference proteome</keyword>
<evidence type="ECO:0000313" key="2">
    <source>
        <dbReference type="EMBL" id="TRO82250.1"/>
    </source>
</evidence>
<dbReference type="SUPFAM" id="SSF54593">
    <property type="entry name" value="Glyoxalase/Bleomycin resistance protein/Dihydroxybiphenyl dioxygenase"/>
    <property type="match status" value="1"/>
</dbReference>
<dbReference type="AlphaFoldDB" id="A0A550JGB3"/>
<evidence type="ECO:0000259" key="1">
    <source>
        <dbReference type="PROSITE" id="PS51819"/>
    </source>
</evidence>
<comment type="caution">
    <text evidence="2">The sequence shown here is derived from an EMBL/GenBank/DDBJ whole genome shotgun (WGS) entry which is preliminary data.</text>
</comment>
<sequence length="134" mass="15235">MDFTLTLAVEDLDRTAFFYGEILGLPIETRIPGPGHPPLLLLRRGDATVLFRPLEVLEARHPALFQNLSRHPLGVGATLEFTLPDLRPLLRAVERHQLQPLYELEDGEHDREELWLHDPDGYLVILTREGKGKA</sequence>